<dbReference type="OrthoDB" id="2297060at2"/>
<evidence type="ECO:0000256" key="1">
    <source>
        <dbReference type="SAM" id="MobiDB-lite"/>
    </source>
</evidence>
<proteinExistence type="predicted"/>
<dbReference type="KEGG" id="wei:EQG49_00125"/>
<accession>A0A4P6YQS4</accession>
<gene>
    <name evidence="2" type="ORF">EQG49_00125</name>
</gene>
<feature type="compositionally biased region" description="Polar residues" evidence="1">
    <location>
        <begin position="275"/>
        <end position="284"/>
    </location>
</feature>
<keyword evidence="3" id="KW-1185">Reference proteome</keyword>
<dbReference type="AlphaFoldDB" id="A0A4P6YQS4"/>
<evidence type="ECO:0000313" key="2">
    <source>
        <dbReference type="EMBL" id="QBO34960.1"/>
    </source>
</evidence>
<name>A0A4P6YQS4_9LACO</name>
<dbReference type="RefSeq" id="WP_133362040.1">
    <property type="nucleotide sequence ID" value="NZ_CP037940.1"/>
</dbReference>
<organism evidence="2 3">
    <name type="scientific">Periweissella cryptocerci</name>
    <dbReference type="NCBI Taxonomy" id="2506420"/>
    <lineage>
        <taxon>Bacteria</taxon>
        <taxon>Bacillati</taxon>
        <taxon>Bacillota</taxon>
        <taxon>Bacilli</taxon>
        <taxon>Lactobacillales</taxon>
        <taxon>Lactobacillaceae</taxon>
        <taxon>Periweissella</taxon>
    </lineage>
</organism>
<feature type="region of interest" description="Disordered" evidence="1">
    <location>
        <begin position="274"/>
        <end position="296"/>
    </location>
</feature>
<sequence length="331" mass="37580">MADFPDPKVISARLEFQIHGMHWTNTIQRYYVGSTYVYALQKHDENPDDPDTHVDVNYIHRLLIDDSTSPATATYQDSMRMNNVGHTQTLSWYQHNGHDYFWVGTNFNTNVPDEEKHEDWADQLGRVEYVAGKTINYTDVSRLITLARASQDGSSFGHLYRADSALSSDNGHMLVWAENNYKMYPSETRTIRYTIYDFNAINVALDAAEIAGRKTIACDDAEVRAAVVYHEYSETKDFFLPHGSCQGVELTNADSIYVCGGGSADFPEFGRMSHTGGSQTSVEAQNPEFKDHKSETEGIQIKDNRVYFGITDSDNPIDERFHIWSFPSSDF</sequence>
<evidence type="ECO:0000313" key="3">
    <source>
        <dbReference type="Proteomes" id="UP000292886"/>
    </source>
</evidence>
<dbReference type="EMBL" id="CP037940">
    <property type="protein sequence ID" value="QBO34960.1"/>
    <property type="molecule type" value="Genomic_DNA"/>
</dbReference>
<protein>
    <submittedName>
        <fullName evidence="2">Uncharacterized protein</fullName>
    </submittedName>
</protein>
<dbReference type="Proteomes" id="UP000292886">
    <property type="component" value="Chromosome"/>
</dbReference>
<reference evidence="3" key="1">
    <citation type="submission" date="2019-03" db="EMBL/GenBank/DDBJ databases">
        <title>Weissella sp. 26KH-42 Genome sequencing.</title>
        <authorList>
            <person name="Heo J."/>
            <person name="Kim S.-J."/>
            <person name="Kim J.-S."/>
            <person name="Hong S.-B."/>
            <person name="Kwon S.-W."/>
        </authorList>
    </citation>
    <scope>NUCLEOTIDE SEQUENCE [LARGE SCALE GENOMIC DNA]</scope>
    <source>
        <strain evidence="3">26KH-42</strain>
    </source>
</reference>